<dbReference type="Proteomes" id="UP000241238">
    <property type="component" value="Chromosome"/>
</dbReference>
<dbReference type="GeneID" id="77467346"/>
<dbReference type="Gene3D" id="1.10.340.30">
    <property type="entry name" value="Hypothetical protein, domain 2"/>
    <property type="match status" value="1"/>
</dbReference>
<dbReference type="InterPro" id="IPR052891">
    <property type="entry name" value="DNA-3mA_glycosylase"/>
</dbReference>
<proteinExistence type="predicted"/>
<keyword evidence="2" id="KW-1185">Reference proteome</keyword>
<evidence type="ECO:0000313" key="1">
    <source>
        <dbReference type="EMBL" id="AVQ30611.1"/>
    </source>
</evidence>
<protein>
    <submittedName>
        <fullName evidence="1">DNA-3-methyladenine glycosylase I</fullName>
    </submittedName>
</protein>
<name>A0ABN5JEU8_FUSVA</name>
<dbReference type="RefSeq" id="WP_005951683.1">
    <property type="nucleotide sequence ID" value="NZ_CP028103.1"/>
</dbReference>
<dbReference type="PANTHER" id="PTHR30037:SF4">
    <property type="entry name" value="DNA-3-METHYLADENINE GLYCOSYLASE I"/>
    <property type="match status" value="1"/>
</dbReference>
<dbReference type="SUPFAM" id="SSF48150">
    <property type="entry name" value="DNA-glycosylase"/>
    <property type="match status" value="1"/>
</dbReference>
<dbReference type="InterPro" id="IPR011257">
    <property type="entry name" value="DNA_glycosylase"/>
</dbReference>
<dbReference type="PANTHER" id="PTHR30037">
    <property type="entry name" value="DNA-3-METHYLADENINE GLYCOSYLASE 1"/>
    <property type="match status" value="1"/>
</dbReference>
<dbReference type="EMBL" id="CP028103">
    <property type="protein sequence ID" value="AVQ30611.1"/>
    <property type="molecule type" value="Genomic_DNA"/>
</dbReference>
<sequence>MKEIKRCEWAKGELDIKYHDEEWGKPEFDDAKLFEIFILETMQAGLSWSTILRKRENMRKAFDKFDYKIIAQYDDEKKKSLLEDEGIIRNRLKIDALISNAKAFMKIQEEYGSFSKYIWKFTEDKPIVNKWESISQVPAKTEISDKMSKELKKKGFKFAGSTICYAFMQATGMVNDHMIWCDEYKKSLKAKKS</sequence>
<dbReference type="Pfam" id="PF03352">
    <property type="entry name" value="Adenine_glyco"/>
    <property type="match status" value="1"/>
</dbReference>
<organism evidence="1 2">
    <name type="scientific">Fusobacterium varium ATCC 27725</name>
    <dbReference type="NCBI Taxonomy" id="469618"/>
    <lineage>
        <taxon>Bacteria</taxon>
        <taxon>Fusobacteriati</taxon>
        <taxon>Fusobacteriota</taxon>
        <taxon>Fusobacteriia</taxon>
        <taxon>Fusobacteriales</taxon>
        <taxon>Fusobacteriaceae</taxon>
        <taxon>Fusobacterium</taxon>
    </lineage>
</organism>
<dbReference type="InterPro" id="IPR005019">
    <property type="entry name" value="Adenine_glyco"/>
</dbReference>
<gene>
    <name evidence="1" type="ORF">C4N18_05020</name>
</gene>
<evidence type="ECO:0000313" key="2">
    <source>
        <dbReference type="Proteomes" id="UP000241238"/>
    </source>
</evidence>
<accession>A0ABN5JEU8</accession>
<reference evidence="2" key="1">
    <citation type="journal article" date="2018" name="MSphere">
        <title>Fusobacterium Genomics Using MinION and Illumina Sequencing Enables Genome Completion and Correction.</title>
        <authorList>
            <person name="Todd S.M."/>
            <person name="Settlage R.E."/>
            <person name="Lahmers K.K."/>
            <person name="Slade D.J."/>
        </authorList>
    </citation>
    <scope>NUCLEOTIDE SEQUENCE [LARGE SCALE GENOMIC DNA]</scope>
    <source>
        <strain evidence="2">ATCC 27725</strain>
    </source>
</reference>